<name>A0A024RY39_HYPJR</name>
<dbReference type="AlphaFoldDB" id="A0A024RY39"/>
<protein>
    <submittedName>
        <fullName evidence="1">Uncharacterized protein</fullName>
    </submittedName>
</protein>
<dbReference type="KEGG" id="trr:M419DRAFT_12353"/>
<dbReference type="Proteomes" id="UP000024376">
    <property type="component" value="Unassembled WGS sequence"/>
</dbReference>
<evidence type="ECO:0000313" key="1">
    <source>
        <dbReference type="EMBL" id="ETR97772.1"/>
    </source>
</evidence>
<accession>A0A024RY39</accession>
<dbReference type="EMBL" id="KI911167">
    <property type="protein sequence ID" value="ETR97772.1"/>
    <property type="molecule type" value="Genomic_DNA"/>
</dbReference>
<dbReference type="HOGENOM" id="CLU_2998138_0_0_1"/>
<gene>
    <name evidence="1" type="ORF">M419DRAFT_12353</name>
</gene>
<organism evidence="1 2">
    <name type="scientific">Hypocrea jecorina (strain ATCC 56765 / BCRC 32924 / NRRL 11460 / Rut C-30)</name>
    <name type="common">Trichoderma reesei</name>
    <dbReference type="NCBI Taxonomy" id="1344414"/>
    <lineage>
        <taxon>Eukaryota</taxon>
        <taxon>Fungi</taxon>
        <taxon>Dikarya</taxon>
        <taxon>Ascomycota</taxon>
        <taxon>Pezizomycotina</taxon>
        <taxon>Sordariomycetes</taxon>
        <taxon>Hypocreomycetidae</taxon>
        <taxon>Hypocreales</taxon>
        <taxon>Hypocreaceae</taxon>
        <taxon>Trichoderma</taxon>
    </lineage>
</organism>
<reference evidence="2" key="1">
    <citation type="journal article" date="2013" name="Ind. Biotechnol.">
        <title>Comparative genomics analysis of Trichoderma reesei strains.</title>
        <authorList>
            <person name="Koike H."/>
            <person name="Aerts A."/>
            <person name="LaButti K."/>
            <person name="Grigoriev I.V."/>
            <person name="Baker S.E."/>
        </authorList>
    </citation>
    <scope>NUCLEOTIDE SEQUENCE [LARGE SCALE GENOMIC DNA]</scope>
    <source>
        <strain evidence="2">ATCC 56765 / BCRC 32924 / NRRL 11460 / Rut C-30</strain>
    </source>
</reference>
<evidence type="ECO:0000313" key="2">
    <source>
        <dbReference type="Proteomes" id="UP000024376"/>
    </source>
</evidence>
<proteinExistence type="predicted"/>
<sequence>MNSDPSTTILVTDPRTLRMLQDRSQEPAQAHIGWLIKQLVLVKSAQASSPKRRGSPP</sequence>